<dbReference type="InterPro" id="IPR033900">
    <property type="entry name" value="Gram_neg_porin_domain"/>
</dbReference>
<dbReference type="RefSeq" id="WP_128227682.1">
    <property type="nucleotide sequence ID" value="NZ_SACR01000002.1"/>
</dbReference>
<keyword evidence="9" id="KW-0472">Membrane</keyword>
<evidence type="ECO:0000256" key="7">
    <source>
        <dbReference type="ARBA" id="ARBA00023065"/>
    </source>
</evidence>
<proteinExistence type="predicted"/>
<evidence type="ECO:0000256" key="4">
    <source>
        <dbReference type="ARBA" id="ARBA00022452"/>
    </source>
</evidence>
<keyword evidence="10" id="KW-0998">Cell outer membrane</keyword>
<keyword evidence="6 11" id="KW-0732">Signal</keyword>
<comment type="subcellular location">
    <subcellularLocation>
        <location evidence="1">Cell outer membrane</location>
        <topology evidence="1">Multi-pass membrane protein</topology>
    </subcellularLocation>
</comment>
<evidence type="ECO:0000256" key="6">
    <source>
        <dbReference type="ARBA" id="ARBA00022729"/>
    </source>
</evidence>
<feature type="domain" description="Porin" evidence="12">
    <location>
        <begin position="17"/>
        <end position="338"/>
    </location>
</feature>
<dbReference type="PANTHER" id="PTHR34501">
    <property type="entry name" value="PROTEIN YDDL-RELATED"/>
    <property type="match status" value="1"/>
</dbReference>
<dbReference type="GO" id="GO:0006811">
    <property type="term" value="P:monoatomic ion transport"/>
    <property type="evidence" value="ECO:0007669"/>
    <property type="project" value="UniProtKB-KW"/>
</dbReference>
<evidence type="ECO:0000313" key="14">
    <source>
        <dbReference type="Proteomes" id="UP000285575"/>
    </source>
</evidence>
<name>A0A437RKQ8_9BURK</name>
<reference evidence="13 14" key="1">
    <citation type="submission" date="2019-01" db="EMBL/GenBank/DDBJ databases">
        <authorList>
            <person name="Chen W.-M."/>
        </authorList>
    </citation>
    <scope>NUCLEOTIDE SEQUENCE [LARGE SCALE GENOMIC DNA]</scope>
    <source>
        <strain evidence="13 14">KYPY4</strain>
    </source>
</reference>
<keyword evidence="14" id="KW-1185">Reference proteome</keyword>
<keyword evidence="5" id="KW-0812">Transmembrane</keyword>
<keyword evidence="7" id="KW-0406">Ion transport</keyword>
<dbReference type="PANTHER" id="PTHR34501:SF9">
    <property type="entry name" value="MAJOR OUTER MEMBRANE PROTEIN P.IA"/>
    <property type="match status" value="1"/>
</dbReference>
<gene>
    <name evidence="13" type="ORF">EOE66_05515</name>
</gene>
<keyword evidence="4" id="KW-1134">Transmembrane beta strand</keyword>
<dbReference type="InterPro" id="IPR023614">
    <property type="entry name" value="Porin_dom_sf"/>
</dbReference>
<dbReference type="InterPro" id="IPR050298">
    <property type="entry name" value="Gram-neg_bact_OMP"/>
</dbReference>
<evidence type="ECO:0000256" key="9">
    <source>
        <dbReference type="ARBA" id="ARBA00023136"/>
    </source>
</evidence>
<comment type="caution">
    <text evidence="13">The sequence shown here is derived from an EMBL/GenBank/DDBJ whole genome shotgun (WGS) entry which is preliminary data.</text>
</comment>
<sequence>MHPTRTAPSPLTLAALATAALLAAGSAQAQSTVTAYGLLDVAAGQFQVAGGAKVKRLDSGNFSTSYIGFRGTEDLGGGLKVNFALESFLLVDAGTAGRVNGVDGFWGRNANVGISGGFGTLRFGRMGPPLFVSTLLFNSFGDSFGYSPSIRQYYNAPYGTPLVGDSGWNNSIGYSSPRFGGLSGNVQVAAGEGAATARGPNWGANLVYFGGPIGFTAAWQKVQAQGTLGRGISAFPGFSDQTAYQFGGSFDAKFAKFFVQYGVIETSATAKVKVKNINLSASMPVGSTGAFLAAYGMGSIATRGVALKPESDMITLGYTHNLSKRTELYGIFMSDKYTGRSTGTTLAAGMRHRF</sequence>
<accession>A0A437RKQ8</accession>
<evidence type="ECO:0000256" key="10">
    <source>
        <dbReference type="ARBA" id="ARBA00023237"/>
    </source>
</evidence>
<dbReference type="Pfam" id="PF13609">
    <property type="entry name" value="Porin_4"/>
    <property type="match status" value="1"/>
</dbReference>
<dbReference type="AlphaFoldDB" id="A0A437RKQ8"/>
<dbReference type="Gene3D" id="2.40.160.10">
    <property type="entry name" value="Porin"/>
    <property type="match status" value="1"/>
</dbReference>
<dbReference type="GO" id="GO:0046930">
    <property type="term" value="C:pore complex"/>
    <property type="evidence" value="ECO:0007669"/>
    <property type="project" value="UniProtKB-KW"/>
</dbReference>
<evidence type="ECO:0000256" key="11">
    <source>
        <dbReference type="SAM" id="SignalP"/>
    </source>
</evidence>
<evidence type="ECO:0000256" key="5">
    <source>
        <dbReference type="ARBA" id="ARBA00022692"/>
    </source>
</evidence>
<comment type="subunit">
    <text evidence="2">Homotrimer.</text>
</comment>
<evidence type="ECO:0000259" key="12">
    <source>
        <dbReference type="Pfam" id="PF13609"/>
    </source>
</evidence>
<feature type="chain" id="PRO_5019129894" evidence="11">
    <location>
        <begin position="30"/>
        <end position="354"/>
    </location>
</feature>
<keyword evidence="3" id="KW-0813">Transport</keyword>
<evidence type="ECO:0000256" key="2">
    <source>
        <dbReference type="ARBA" id="ARBA00011233"/>
    </source>
</evidence>
<dbReference type="GO" id="GO:0009279">
    <property type="term" value="C:cell outer membrane"/>
    <property type="evidence" value="ECO:0007669"/>
    <property type="project" value="UniProtKB-SubCell"/>
</dbReference>
<protein>
    <submittedName>
        <fullName evidence="13">Porin</fullName>
    </submittedName>
</protein>
<feature type="signal peptide" evidence="11">
    <location>
        <begin position="1"/>
        <end position="29"/>
    </location>
</feature>
<dbReference type="SUPFAM" id="SSF56935">
    <property type="entry name" value="Porins"/>
    <property type="match status" value="1"/>
</dbReference>
<evidence type="ECO:0000256" key="1">
    <source>
        <dbReference type="ARBA" id="ARBA00004571"/>
    </source>
</evidence>
<organism evidence="13 14">
    <name type="scientific">Rubrivivax rivuli</name>
    <dbReference type="NCBI Taxonomy" id="1862385"/>
    <lineage>
        <taxon>Bacteria</taxon>
        <taxon>Pseudomonadati</taxon>
        <taxon>Pseudomonadota</taxon>
        <taxon>Betaproteobacteria</taxon>
        <taxon>Burkholderiales</taxon>
        <taxon>Sphaerotilaceae</taxon>
        <taxon>Rubrivivax</taxon>
    </lineage>
</organism>
<evidence type="ECO:0000256" key="8">
    <source>
        <dbReference type="ARBA" id="ARBA00023114"/>
    </source>
</evidence>
<dbReference type="CDD" id="cd00342">
    <property type="entry name" value="gram_neg_porins"/>
    <property type="match status" value="1"/>
</dbReference>
<dbReference type="Proteomes" id="UP000285575">
    <property type="component" value="Unassembled WGS sequence"/>
</dbReference>
<evidence type="ECO:0000256" key="3">
    <source>
        <dbReference type="ARBA" id="ARBA00022448"/>
    </source>
</evidence>
<evidence type="ECO:0000313" key="13">
    <source>
        <dbReference type="EMBL" id="RVU47215.1"/>
    </source>
</evidence>
<dbReference type="GO" id="GO:0015288">
    <property type="term" value="F:porin activity"/>
    <property type="evidence" value="ECO:0007669"/>
    <property type="project" value="UniProtKB-KW"/>
</dbReference>
<dbReference type="OrthoDB" id="6975458at2"/>
<dbReference type="EMBL" id="SACR01000002">
    <property type="protein sequence ID" value="RVU47215.1"/>
    <property type="molecule type" value="Genomic_DNA"/>
</dbReference>
<keyword evidence="8" id="KW-0626">Porin</keyword>